<feature type="modified residue" description="4-aspartylphosphate" evidence="3">
    <location>
        <position position="38"/>
    </location>
</feature>
<dbReference type="SUPFAM" id="SSF52172">
    <property type="entry name" value="CheY-like"/>
    <property type="match status" value="1"/>
</dbReference>
<evidence type="ECO:0000313" key="6">
    <source>
        <dbReference type="Proteomes" id="UP001442494"/>
    </source>
</evidence>
<dbReference type="PROSITE" id="PS50110">
    <property type="entry name" value="RESPONSE_REGULATORY"/>
    <property type="match status" value="1"/>
</dbReference>
<dbReference type="SMART" id="SM00448">
    <property type="entry name" value="REC"/>
    <property type="match status" value="1"/>
</dbReference>
<dbReference type="InterPro" id="IPR011006">
    <property type="entry name" value="CheY-like_superfamily"/>
</dbReference>
<dbReference type="PANTHER" id="PTHR45339:SF1">
    <property type="entry name" value="HYBRID SIGNAL TRANSDUCTION HISTIDINE KINASE J"/>
    <property type="match status" value="1"/>
</dbReference>
<protein>
    <submittedName>
        <fullName evidence="5">Response regulator</fullName>
    </submittedName>
</protein>
<name>A0ABV0JVY2_9CYAN</name>
<dbReference type="Proteomes" id="UP001442494">
    <property type="component" value="Unassembled WGS sequence"/>
</dbReference>
<sequence>MRWTLEDVGAEVVMVASVREAIAALMASPSRYDVLLADIGMPDEDGLSLIRQVRALDAEAGGQIPAVAITAYVSDRERQLAIDAGFQMHLAKPVDLTQLIRVVANLTGRVTEE</sequence>
<keyword evidence="6" id="KW-1185">Reference proteome</keyword>
<evidence type="ECO:0000256" key="3">
    <source>
        <dbReference type="PROSITE-ProRule" id="PRU00169"/>
    </source>
</evidence>
<evidence type="ECO:0000313" key="5">
    <source>
        <dbReference type="EMBL" id="MEP0867556.1"/>
    </source>
</evidence>
<keyword evidence="1 3" id="KW-0597">Phosphoprotein</keyword>
<keyword evidence="2" id="KW-0902">Two-component regulatory system</keyword>
<dbReference type="InterPro" id="IPR001789">
    <property type="entry name" value="Sig_transdc_resp-reg_receiver"/>
</dbReference>
<evidence type="ECO:0000256" key="1">
    <source>
        <dbReference type="ARBA" id="ARBA00022553"/>
    </source>
</evidence>
<evidence type="ECO:0000259" key="4">
    <source>
        <dbReference type="PROSITE" id="PS50110"/>
    </source>
</evidence>
<dbReference type="PANTHER" id="PTHR45339">
    <property type="entry name" value="HYBRID SIGNAL TRANSDUCTION HISTIDINE KINASE J"/>
    <property type="match status" value="1"/>
</dbReference>
<accession>A0ABV0JVY2</accession>
<evidence type="ECO:0000256" key="2">
    <source>
        <dbReference type="ARBA" id="ARBA00023012"/>
    </source>
</evidence>
<gene>
    <name evidence="5" type="ORF">NDI37_24200</name>
</gene>
<dbReference type="EMBL" id="JAMPKK010000076">
    <property type="protein sequence ID" value="MEP0867556.1"/>
    <property type="molecule type" value="Genomic_DNA"/>
</dbReference>
<organism evidence="5 6">
    <name type="scientific">Funiculus sociatus GB2-A5</name>
    <dbReference type="NCBI Taxonomy" id="2933946"/>
    <lineage>
        <taxon>Bacteria</taxon>
        <taxon>Bacillati</taxon>
        <taxon>Cyanobacteriota</taxon>
        <taxon>Cyanophyceae</taxon>
        <taxon>Coleofasciculales</taxon>
        <taxon>Coleofasciculaceae</taxon>
        <taxon>Funiculus</taxon>
    </lineage>
</organism>
<dbReference type="Gene3D" id="3.40.50.2300">
    <property type="match status" value="1"/>
</dbReference>
<feature type="domain" description="Response regulatory" evidence="4">
    <location>
        <begin position="1"/>
        <end position="107"/>
    </location>
</feature>
<reference evidence="5 6" key="1">
    <citation type="submission" date="2022-04" db="EMBL/GenBank/DDBJ databases">
        <title>Positive selection, recombination, and allopatry shape intraspecific diversity of widespread and dominant cyanobacteria.</title>
        <authorList>
            <person name="Wei J."/>
            <person name="Shu W."/>
            <person name="Hu C."/>
        </authorList>
    </citation>
    <scope>NUCLEOTIDE SEQUENCE [LARGE SCALE GENOMIC DNA]</scope>
    <source>
        <strain evidence="5 6">GB2-A5</strain>
    </source>
</reference>
<dbReference type="Pfam" id="PF00072">
    <property type="entry name" value="Response_reg"/>
    <property type="match status" value="1"/>
</dbReference>
<comment type="caution">
    <text evidence="5">The sequence shown here is derived from an EMBL/GenBank/DDBJ whole genome shotgun (WGS) entry which is preliminary data.</text>
</comment>
<proteinExistence type="predicted"/>